<organism evidence="3 4">
    <name type="scientific">Rhodovulum sulfidophilum</name>
    <name type="common">Rhodobacter sulfidophilus</name>
    <dbReference type="NCBI Taxonomy" id="35806"/>
    <lineage>
        <taxon>Bacteria</taxon>
        <taxon>Pseudomonadati</taxon>
        <taxon>Pseudomonadota</taxon>
        <taxon>Alphaproteobacteria</taxon>
        <taxon>Rhodobacterales</taxon>
        <taxon>Paracoccaceae</taxon>
        <taxon>Rhodovulum</taxon>
    </lineage>
</organism>
<dbReference type="Pfam" id="PF00903">
    <property type="entry name" value="Glyoxalase"/>
    <property type="match status" value="1"/>
</dbReference>
<feature type="region of interest" description="Disordered" evidence="1">
    <location>
        <begin position="55"/>
        <end position="75"/>
    </location>
</feature>
<dbReference type="InterPro" id="IPR029068">
    <property type="entry name" value="Glyas_Bleomycin-R_OHBP_Dase"/>
</dbReference>
<evidence type="ECO:0000256" key="1">
    <source>
        <dbReference type="SAM" id="MobiDB-lite"/>
    </source>
</evidence>
<dbReference type="AlphaFoldDB" id="A0A0D6B4W1"/>
<protein>
    <recommendedName>
        <fullName evidence="2">VOC domain-containing protein</fullName>
    </recommendedName>
</protein>
<dbReference type="PROSITE" id="PS51819">
    <property type="entry name" value="VOC"/>
    <property type="match status" value="1"/>
</dbReference>
<evidence type="ECO:0000259" key="2">
    <source>
        <dbReference type="PROSITE" id="PS51819"/>
    </source>
</evidence>
<name>A0A0D6B4W1_RHOSU</name>
<evidence type="ECO:0000313" key="4">
    <source>
        <dbReference type="Proteomes" id="UP000064912"/>
    </source>
</evidence>
<dbReference type="PATRIC" id="fig|35806.4.peg.2790"/>
<evidence type="ECO:0000313" key="3">
    <source>
        <dbReference type="EMBL" id="BAQ69860.1"/>
    </source>
</evidence>
<dbReference type="KEGG" id="rsu:NHU_02713"/>
<accession>A0A0D6B4W1</accession>
<dbReference type="Proteomes" id="UP000064912">
    <property type="component" value="Chromosome"/>
</dbReference>
<dbReference type="InterPro" id="IPR037523">
    <property type="entry name" value="VOC_core"/>
</dbReference>
<dbReference type="InterPro" id="IPR004360">
    <property type="entry name" value="Glyas_Fos-R_dOase_dom"/>
</dbReference>
<dbReference type="Gene3D" id="3.30.720.110">
    <property type="match status" value="1"/>
</dbReference>
<dbReference type="Gene3D" id="3.30.720.120">
    <property type="match status" value="1"/>
</dbReference>
<gene>
    <name evidence="3" type="ORF">NHU_02713</name>
</gene>
<dbReference type="eggNOG" id="COG2764">
    <property type="taxonomic scope" value="Bacteria"/>
</dbReference>
<feature type="domain" description="VOC" evidence="2">
    <location>
        <begin position="1"/>
        <end position="128"/>
    </location>
</feature>
<reference evidence="3 4" key="1">
    <citation type="submission" date="2015-02" db="EMBL/GenBank/DDBJ databases">
        <title>Genome sequene of Rhodovulum sulfidophilum DSM 2351.</title>
        <authorList>
            <person name="Nagao N."/>
        </authorList>
    </citation>
    <scope>NUCLEOTIDE SEQUENCE [LARGE SCALE GENOMIC DNA]</scope>
    <source>
        <strain evidence="3 4">DSM 2351</strain>
    </source>
</reference>
<proteinExistence type="predicted"/>
<dbReference type="SUPFAM" id="SSF54593">
    <property type="entry name" value="Glyoxalase/Bleomycin resistance protein/Dihydroxybiphenyl dioxygenase"/>
    <property type="match status" value="1"/>
</dbReference>
<sequence>MIIPAIRYRDPEAALLFLVGVLGLDEHAVRRDDDGAFLHAELRLGDGLVSIRGLAGQGRPAAPPADPDGEAGPGSMTIYAVVPDPAHLHARVLESGAQIVAPLSGEGPGGSAFSVADPEGHVWTFGSYNPLSRD</sequence>
<dbReference type="EMBL" id="AP014800">
    <property type="protein sequence ID" value="BAQ69860.1"/>
    <property type="molecule type" value="Genomic_DNA"/>
</dbReference>